<accession>A0A6A4WID9</accession>
<feature type="compositionally biased region" description="Basic residues" evidence="1">
    <location>
        <begin position="484"/>
        <end position="496"/>
    </location>
</feature>
<feature type="region of interest" description="Disordered" evidence="1">
    <location>
        <begin position="480"/>
        <end position="509"/>
    </location>
</feature>
<dbReference type="AlphaFoldDB" id="A0A6A4WID9"/>
<keyword evidence="3" id="KW-1185">Reference proteome</keyword>
<feature type="region of interest" description="Disordered" evidence="1">
    <location>
        <begin position="188"/>
        <end position="260"/>
    </location>
</feature>
<reference evidence="2 3" key="1">
    <citation type="submission" date="2019-07" db="EMBL/GenBank/DDBJ databases">
        <title>Draft genome assembly of a fouling barnacle, Amphibalanus amphitrite (Darwin, 1854): The first reference genome for Thecostraca.</title>
        <authorList>
            <person name="Kim W."/>
        </authorList>
    </citation>
    <scope>NUCLEOTIDE SEQUENCE [LARGE SCALE GENOMIC DNA]</scope>
    <source>
        <strain evidence="2">SNU_AA5</strain>
        <tissue evidence="2">Soma without cirri and trophi</tissue>
    </source>
</reference>
<dbReference type="PANTHER" id="PTHR48421">
    <property type="entry name" value="MYCBP-ASSOCIATED PROTEIN"/>
    <property type="match status" value="1"/>
</dbReference>
<dbReference type="PANTHER" id="PTHR48421:SF1">
    <property type="entry name" value="MYCBP-ASSOCIATED PROTEIN"/>
    <property type="match status" value="1"/>
</dbReference>
<evidence type="ECO:0000313" key="2">
    <source>
        <dbReference type="EMBL" id="KAF0307206.1"/>
    </source>
</evidence>
<gene>
    <name evidence="2" type="primary">Mycbpap</name>
    <name evidence="2" type="ORF">FJT64_021395</name>
</gene>
<name>A0A6A4WID9_AMPAM</name>
<evidence type="ECO:0000256" key="1">
    <source>
        <dbReference type="SAM" id="MobiDB-lite"/>
    </source>
</evidence>
<feature type="compositionally biased region" description="Low complexity" evidence="1">
    <location>
        <begin position="575"/>
        <end position="595"/>
    </location>
</feature>
<dbReference type="EMBL" id="VIIS01000594">
    <property type="protein sequence ID" value="KAF0307206.1"/>
    <property type="molecule type" value="Genomic_DNA"/>
</dbReference>
<comment type="caution">
    <text evidence="2">The sequence shown here is derived from an EMBL/GenBank/DDBJ whole genome shotgun (WGS) entry which is preliminary data.</text>
</comment>
<organism evidence="2 3">
    <name type="scientific">Amphibalanus amphitrite</name>
    <name type="common">Striped barnacle</name>
    <name type="synonym">Balanus amphitrite</name>
    <dbReference type="NCBI Taxonomy" id="1232801"/>
    <lineage>
        <taxon>Eukaryota</taxon>
        <taxon>Metazoa</taxon>
        <taxon>Ecdysozoa</taxon>
        <taxon>Arthropoda</taxon>
        <taxon>Crustacea</taxon>
        <taxon>Multicrustacea</taxon>
        <taxon>Cirripedia</taxon>
        <taxon>Thoracica</taxon>
        <taxon>Thoracicalcarea</taxon>
        <taxon>Balanomorpha</taxon>
        <taxon>Balanoidea</taxon>
        <taxon>Balanidae</taxon>
        <taxon>Amphibalaninae</taxon>
        <taxon>Amphibalanus</taxon>
    </lineage>
</organism>
<evidence type="ECO:0000313" key="3">
    <source>
        <dbReference type="Proteomes" id="UP000440578"/>
    </source>
</evidence>
<protein>
    <submittedName>
        <fullName evidence="2">MYCBP-associated protein</fullName>
    </submittedName>
</protein>
<dbReference type="Pfam" id="PF14646">
    <property type="entry name" value="MYCBPAP"/>
    <property type="match status" value="2"/>
</dbReference>
<feature type="compositionally biased region" description="Polar residues" evidence="1">
    <location>
        <begin position="241"/>
        <end position="257"/>
    </location>
</feature>
<feature type="region of interest" description="Disordered" evidence="1">
    <location>
        <begin position="575"/>
        <end position="637"/>
    </location>
</feature>
<dbReference type="InterPro" id="IPR032707">
    <property type="entry name" value="MYCBPAP"/>
</dbReference>
<dbReference type="Proteomes" id="UP000440578">
    <property type="component" value="Unassembled WGS sequence"/>
</dbReference>
<proteinExistence type="predicted"/>
<sequence length="687" mass="74075">MTESESMLFLPVRELSAVQPHQILGTPAQLYAEAERRQLGQFPGLTPPAAAPPAETLLRPVSPSEYWHSEPDDPPVEGDRALAAWQRTLLDRRRQERALAGRTQRPPQQLVMHSGGDFQQRCARQLRRSLPHGPAAARPPGTAFWRLPSRFGGELHGLLETLTEERCRQRPRADEQLHVASVIRAERGTEPLTGAETSARAGRYHRQCRPAEPPEPADLVVLGRPVPREGDGPAPADDSRATSPEPQSETESCQSATAADGPRLLLAGHEAVFRRTASARTAPAVRAAVSLSAAPGRLCRRYVPLAAAGSTAIHYSWRSVDSHRASFTGRSAPPVFFFDPGAGVLLPGAVTHLPVVFCAPTSGLYSAAWDLVTRPRLEGGAPLRLLLYGLAGLQDPYGPDRRLLQRQLEQGVARAAAEYVLAVLVRRATLSEEVPPAPQPANTLETRFRSANVGLQFDVDVVHQLDQLHHDVAIARDPPEIRKPVGRGRARARARARSAAPPPPPPWDLSCDSLKRSILSLEGGPAQQLLLGQAPTSAATLVRTGLVAVIQRFCDAACDLELRLGVNRGAGAVTAAAEPAEPPAAGSPQQSSAGSKRTSRSNTDRRSGKKRGSSKKTVDDGGGRTQPLTGRGRHRLQPQVRLSRGLYGIMRALLADFLEDITEPLEAVARPPDEFLITDGMCGPGRR</sequence>